<proteinExistence type="predicted"/>
<dbReference type="EMBL" id="LT629750">
    <property type="protein sequence ID" value="SDS32697.1"/>
    <property type="molecule type" value="Genomic_DNA"/>
</dbReference>
<evidence type="ECO:0000313" key="1">
    <source>
        <dbReference type="EMBL" id="SDS32697.1"/>
    </source>
</evidence>
<dbReference type="RefSeq" id="WP_146686927.1">
    <property type="nucleotide sequence ID" value="NZ_LT629750.1"/>
</dbReference>
<keyword evidence="2" id="KW-1185">Reference proteome</keyword>
<name>A0A1H1RA98_9BRAD</name>
<organism evidence="1 2">
    <name type="scientific">Bradyrhizobium canariense</name>
    <dbReference type="NCBI Taxonomy" id="255045"/>
    <lineage>
        <taxon>Bacteria</taxon>
        <taxon>Pseudomonadati</taxon>
        <taxon>Pseudomonadota</taxon>
        <taxon>Alphaproteobacteria</taxon>
        <taxon>Hyphomicrobiales</taxon>
        <taxon>Nitrobacteraceae</taxon>
        <taxon>Bradyrhizobium</taxon>
    </lineage>
</organism>
<evidence type="ECO:0000313" key="2">
    <source>
        <dbReference type="Proteomes" id="UP000243904"/>
    </source>
</evidence>
<dbReference type="AlphaFoldDB" id="A0A1H1RA98"/>
<accession>A0A1H1RA98</accession>
<sequence>MTAEERAKATATPMAKIMAWIKYEHERAEDGRTFDRLKRAHPEATDADAKQAIIAAVKFDDDCFKYFSKERTDFGERIERAVTLAAKDNPGFLESTYQLAKFYVSYYMK</sequence>
<protein>
    <submittedName>
        <fullName evidence="1">Uncharacterized protein</fullName>
    </submittedName>
</protein>
<gene>
    <name evidence="1" type="ORF">SAMN05444158_1712</name>
</gene>
<dbReference type="Proteomes" id="UP000243904">
    <property type="component" value="Chromosome I"/>
</dbReference>
<reference evidence="2" key="1">
    <citation type="submission" date="2016-10" db="EMBL/GenBank/DDBJ databases">
        <authorList>
            <person name="Varghese N."/>
            <person name="Submissions S."/>
        </authorList>
    </citation>
    <scope>NUCLEOTIDE SEQUENCE [LARGE SCALE GENOMIC DNA]</scope>
    <source>
        <strain evidence="2">GAS369</strain>
    </source>
</reference>